<sequence length="415" mass="46600">MGQSSRNNEEVSLIRKADLENHNKDGGFWTVIEGKVYDIKDFQAQTLTGNSVLAQYAGEDPVVALEAALQFEDTRESMQAFCVGQYMEPNQETVTTPDLSSLSSPLIDTERNLGLLLGLHASYLAMSTPLSPMEIECAKWLQSSIFSGGLQTSQIHYNYNEEKDEDHCSLPGSTTPDKAKLNSRRMTLSDHSQPFLQAIADNNIQDHTVKDFLCQIERCCKQYHLITPIVFPPEHPVEEVGRLLLCCLLKHQDLGHVALSLIKQCALGVDQGKQRSLPKSVIDVCRMVYQAKCSLIKTHQEQGRSYKEVCAPVIERLRFLFNELRPAVSNDLSIVSKLKLLSSQPRWKRITQKIIRDGRKKRVPKKSESADVEESKLENDETDGEDPVRCPSAPRLLTKNQHLQSPPSRTNGSPC</sequence>
<evidence type="ECO:0000259" key="6">
    <source>
        <dbReference type="PROSITE" id="PS50255"/>
    </source>
</evidence>
<keyword evidence="1" id="KW-0349">Heme</keyword>
<keyword evidence="3" id="KW-0408">Iron</keyword>
<dbReference type="AlphaFoldDB" id="A0A8T3CNJ8"/>
<dbReference type="PROSITE" id="PS50255">
    <property type="entry name" value="CYTOCHROME_B5_2"/>
    <property type="match status" value="1"/>
</dbReference>
<dbReference type="Gene3D" id="3.10.120.10">
    <property type="entry name" value="Cytochrome b5-like heme/steroid binding domain"/>
    <property type="match status" value="1"/>
</dbReference>
<comment type="similarity">
    <text evidence="4">Belongs to the cytochrome b5 family.</text>
</comment>
<dbReference type="OrthoDB" id="8906219at2759"/>
<gene>
    <name evidence="7" type="ORF">AGOR_G00216730</name>
</gene>
<feature type="domain" description="Cytochrome b5 heme-binding" evidence="6">
    <location>
        <begin position="11"/>
        <end position="87"/>
    </location>
</feature>
<evidence type="ECO:0000313" key="8">
    <source>
        <dbReference type="Proteomes" id="UP000829720"/>
    </source>
</evidence>
<dbReference type="InterPro" id="IPR001199">
    <property type="entry name" value="Cyt_B5-like_heme/steroid-bd"/>
</dbReference>
<evidence type="ECO:0000256" key="3">
    <source>
        <dbReference type="ARBA" id="ARBA00023004"/>
    </source>
</evidence>
<keyword evidence="8" id="KW-1185">Reference proteome</keyword>
<proteinExistence type="inferred from homology"/>
<dbReference type="SMART" id="SM01117">
    <property type="entry name" value="Cyt-b5"/>
    <property type="match status" value="1"/>
</dbReference>
<reference evidence="7" key="1">
    <citation type="submission" date="2021-01" db="EMBL/GenBank/DDBJ databases">
        <authorList>
            <person name="Zahm M."/>
            <person name="Roques C."/>
            <person name="Cabau C."/>
            <person name="Klopp C."/>
            <person name="Donnadieu C."/>
            <person name="Jouanno E."/>
            <person name="Lampietro C."/>
            <person name="Louis A."/>
            <person name="Herpin A."/>
            <person name="Echchiki A."/>
            <person name="Berthelot C."/>
            <person name="Parey E."/>
            <person name="Roest-Crollius H."/>
            <person name="Braasch I."/>
            <person name="Postlethwait J."/>
            <person name="Bobe J."/>
            <person name="Montfort J."/>
            <person name="Bouchez O."/>
            <person name="Begum T."/>
            <person name="Mejri S."/>
            <person name="Adams A."/>
            <person name="Chen W.-J."/>
            <person name="Guiguen Y."/>
        </authorList>
    </citation>
    <scope>NUCLEOTIDE SEQUENCE</scope>
    <source>
        <tissue evidence="7">Blood</tissue>
    </source>
</reference>
<dbReference type="SUPFAM" id="SSF55856">
    <property type="entry name" value="Cytochrome b5-like heme/steroid binding domain"/>
    <property type="match status" value="1"/>
</dbReference>
<feature type="region of interest" description="Disordered" evidence="5">
    <location>
        <begin position="358"/>
        <end position="415"/>
    </location>
</feature>
<dbReference type="GO" id="GO:0016020">
    <property type="term" value="C:membrane"/>
    <property type="evidence" value="ECO:0007669"/>
    <property type="project" value="TreeGrafter"/>
</dbReference>
<dbReference type="FunFam" id="3.10.120.10:FF:000005">
    <property type="entry name" value="E3 ubiquitin-protein ligase HERC2 isoform X2"/>
    <property type="match status" value="1"/>
</dbReference>
<evidence type="ECO:0000313" key="7">
    <source>
        <dbReference type="EMBL" id="KAI1885102.1"/>
    </source>
</evidence>
<dbReference type="EMBL" id="JAERUA010000021">
    <property type="protein sequence ID" value="KAI1885102.1"/>
    <property type="molecule type" value="Genomic_DNA"/>
</dbReference>
<feature type="compositionally biased region" description="Polar residues" evidence="5">
    <location>
        <begin position="398"/>
        <end position="415"/>
    </location>
</feature>
<evidence type="ECO:0000256" key="5">
    <source>
        <dbReference type="SAM" id="MobiDB-lite"/>
    </source>
</evidence>
<evidence type="ECO:0000256" key="4">
    <source>
        <dbReference type="ARBA" id="ARBA00038168"/>
    </source>
</evidence>
<dbReference type="PANTHER" id="PTHR19359">
    <property type="entry name" value="CYTOCHROME B5"/>
    <property type="match status" value="1"/>
</dbReference>
<dbReference type="InterPro" id="IPR036400">
    <property type="entry name" value="Cyt_B5-like_heme/steroid_sf"/>
</dbReference>
<protein>
    <recommendedName>
        <fullName evidence="6">Cytochrome b5 heme-binding domain-containing protein</fullName>
    </recommendedName>
</protein>
<evidence type="ECO:0000256" key="1">
    <source>
        <dbReference type="ARBA" id="ARBA00022617"/>
    </source>
</evidence>
<dbReference type="InterPro" id="IPR050668">
    <property type="entry name" value="Cytochrome_b5"/>
</dbReference>
<dbReference type="GO" id="GO:0020037">
    <property type="term" value="F:heme binding"/>
    <property type="evidence" value="ECO:0007669"/>
    <property type="project" value="TreeGrafter"/>
</dbReference>
<evidence type="ECO:0000256" key="2">
    <source>
        <dbReference type="ARBA" id="ARBA00022723"/>
    </source>
</evidence>
<dbReference type="Proteomes" id="UP000829720">
    <property type="component" value="Unassembled WGS sequence"/>
</dbReference>
<comment type="caution">
    <text evidence="7">The sequence shown here is derived from an EMBL/GenBank/DDBJ whole genome shotgun (WGS) entry which is preliminary data.</text>
</comment>
<feature type="compositionally biased region" description="Basic and acidic residues" evidence="5">
    <location>
        <begin position="365"/>
        <end position="379"/>
    </location>
</feature>
<dbReference type="Pfam" id="PF00173">
    <property type="entry name" value="Cyt-b5"/>
    <property type="match status" value="1"/>
</dbReference>
<dbReference type="GO" id="GO:0046872">
    <property type="term" value="F:metal ion binding"/>
    <property type="evidence" value="ECO:0007669"/>
    <property type="project" value="UniProtKB-KW"/>
</dbReference>
<organism evidence="7 8">
    <name type="scientific">Albula goreensis</name>
    <dbReference type="NCBI Taxonomy" id="1534307"/>
    <lineage>
        <taxon>Eukaryota</taxon>
        <taxon>Metazoa</taxon>
        <taxon>Chordata</taxon>
        <taxon>Craniata</taxon>
        <taxon>Vertebrata</taxon>
        <taxon>Euteleostomi</taxon>
        <taxon>Actinopterygii</taxon>
        <taxon>Neopterygii</taxon>
        <taxon>Teleostei</taxon>
        <taxon>Albuliformes</taxon>
        <taxon>Albulidae</taxon>
        <taxon>Albula</taxon>
    </lineage>
</organism>
<name>A0A8T3CNJ8_9TELE</name>
<keyword evidence="2" id="KW-0479">Metal-binding</keyword>
<accession>A0A8T3CNJ8</accession>